<gene>
    <name evidence="2" type="ORF">IM660_00680</name>
</gene>
<protein>
    <submittedName>
        <fullName evidence="2">Uncharacterized protein</fullName>
    </submittedName>
</protein>
<evidence type="ECO:0000313" key="2">
    <source>
        <dbReference type="EMBL" id="QOR70870.1"/>
    </source>
</evidence>
<proteinExistence type="predicted"/>
<dbReference type="EMBL" id="CP063169">
    <property type="protein sequence ID" value="QOR70870.1"/>
    <property type="molecule type" value="Genomic_DNA"/>
</dbReference>
<dbReference type="KEGG" id="halt:IM660_00680"/>
<evidence type="ECO:0000256" key="1">
    <source>
        <dbReference type="SAM" id="MobiDB-lite"/>
    </source>
</evidence>
<dbReference type="Proteomes" id="UP000593758">
    <property type="component" value="Chromosome"/>
</dbReference>
<sequence length="810" mass="85005">MTTSPRPSHAVSPVPRRALAILTFAICIIATFLSAGPAAVAETSGWQRDAGGWTPGGSYFGNFIAADGDRAVCALDGAKFGPGHPDADGETASVYSDPYPVSSLRPQRYDGRLAPQVSGEVIHELGYVMAVFADTSDLREAVAADLATIRLAGAELDWQGFEADRIAAGASARADAMIAEARENAGPYRAGDLSLDTDAGEVNGIGVRDAAGDWLPGYAWQASLSGPATWEDGSTTLEGTSQARPGSQDLAVTGNGEVTVRLTVAGLPDALHRMDPLDGDASSQRLFPAGRRQSVEASVSATAIVGFQPGISTVVAQERVDLGDELVDEVTVTGEGWAAVGEIGGQAEGQGEEQGAGEGVPVTFEGTLYGPYDRPQSEQSAVPADQPVAGTTSLTVTGPGTYPSEAFTASEPGFYTWVWTMRRESQSPEVRQYLSEDVTTPFFERPETATVPHPAGASSQVDPADQLILPGDSVRDTVVLTGFPEDHPDFGGLEGSWAGDEPMVTHRLYGPFEQRPDEETHPVDLANAQVAGEVSTSAVNGEVSVLFEGEAAPSRVGHYVIVTSFDGDARVDPWQTSPYDEAEMLQVARVPTVTTQAQEIAAPGEPFGDVAQVSDPDGVIGADDGWEWSVEFAAYAAGDLAPLDLDSDGHVVAERPEVAAVCEAEPVAGSTVQIEGGGQVESEPVSVESPGNVFWVERLVRERGDRREVVGEGVCGLPNETTAVSAPAEPGTPEEPVEDRTSAEPAPEQPTPPAPELAETGAMLGPQESWRLTAVAALLVLLGLMSMSWQERLQHGTRRAGPTQHARHRG</sequence>
<dbReference type="AlphaFoldDB" id="A0A7M1STH9"/>
<reference evidence="2 3" key="1">
    <citation type="submission" date="2020-10" db="EMBL/GenBank/DDBJ databases">
        <title>Haloactinobacterium sp. RN3S43, a bacterium isolated from saline soil.</title>
        <authorList>
            <person name="Sun J.-Q."/>
        </authorList>
    </citation>
    <scope>NUCLEOTIDE SEQUENCE [LARGE SCALE GENOMIC DNA]</scope>
    <source>
        <strain evidence="2 3">RN3S43</strain>
    </source>
</reference>
<accession>A0A7M1STH9</accession>
<name>A0A7M1STH9_9MICO</name>
<organism evidence="2 3">
    <name type="scientific">Ruania alkalisoli</name>
    <dbReference type="NCBI Taxonomy" id="2779775"/>
    <lineage>
        <taxon>Bacteria</taxon>
        <taxon>Bacillati</taxon>
        <taxon>Actinomycetota</taxon>
        <taxon>Actinomycetes</taxon>
        <taxon>Micrococcales</taxon>
        <taxon>Ruaniaceae</taxon>
        <taxon>Ruania</taxon>
    </lineage>
</organism>
<dbReference type="RefSeq" id="WP_193497542.1">
    <property type="nucleotide sequence ID" value="NZ_CP063169.1"/>
</dbReference>
<evidence type="ECO:0000313" key="3">
    <source>
        <dbReference type="Proteomes" id="UP000593758"/>
    </source>
</evidence>
<feature type="region of interest" description="Disordered" evidence="1">
    <location>
        <begin position="717"/>
        <end position="760"/>
    </location>
</feature>
<keyword evidence="3" id="KW-1185">Reference proteome</keyword>